<feature type="region of interest" description="Disordered" evidence="1">
    <location>
        <begin position="60"/>
        <end position="81"/>
    </location>
</feature>
<sequence length="81" mass="9543">LQEQNQTLANYKDLEQKLKEEMAQKDEQIATMQTEMHELKNIISLSEEHSTMLENQVKELQEEASRNDPQKKLSELQQQVT</sequence>
<dbReference type="EMBL" id="CAJPIN010115281">
    <property type="protein sequence ID" value="CAG2069070.1"/>
    <property type="molecule type" value="Genomic_DNA"/>
</dbReference>
<accession>A0ABN7PS55</accession>
<protein>
    <submittedName>
        <fullName evidence="2">Uncharacterized protein</fullName>
    </submittedName>
</protein>
<feature type="compositionally biased region" description="Basic and acidic residues" evidence="1">
    <location>
        <begin position="60"/>
        <end position="74"/>
    </location>
</feature>
<evidence type="ECO:0000313" key="2">
    <source>
        <dbReference type="EMBL" id="CAG2069070.1"/>
    </source>
</evidence>
<gene>
    <name evidence="2" type="ORF">TPAB3V08_LOCUS16013</name>
</gene>
<keyword evidence="3" id="KW-1185">Reference proteome</keyword>
<name>A0ABN7PS55_TIMPD</name>
<evidence type="ECO:0000313" key="3">
    <source>
        <dbReference type="Proteomes" id="UP001153148"/>
    </source>
</evidence>
<proteinExistence type="predicted"/>
<reference evidence="2" key="1">
    <citation type="submission" date="2021-03" db="EMBL/GenBank/DDBJ databases">
        <authorList>
            <person name="Tran Van P."/>
        </authorList>
    </citation>
    <scope>NUCLEOTIDE SEQUENCE</scope>
</reference>
<evidence type="ECO:0000256" key="1">
    <source>
        <dbReference type="SAM" id="MobiDB-lite"/>
    </source>
</evidence>
<organism evidence="2 3">
    <name type="scientific">Timema podura</name>
    <name type="common">Walking stick</name>
    <dbReference type="NCBI Taxonomy" id="61482"/>
    <lineage>
        <taxon>Eukaryota</taxon>
        <taxon>Metazoa</taxon>
        <taxon>Ecdysozoa</taxon>
        <taxon>Arthropoda</taxon>
        <taxon>Hexapoda</taxon>
        <taxon>Insecta</taxon>
        <taxon>Pterygota</taxon>
        <taxon>Neoptera</taxon>
        <taxon>Polyneoptera</taxon>
        <taxon>Phasmatodea</taxon>
        <taxon>Timematodea</taxon>
        <taxon>Timematoidea</taxon>
        <taxon>Timematidae</taxon>
        <taxon>Timema</taxon>
    </lineage>
</organism>
<dbReference type="Proteomes" id="UP001153148">
    <property type="component" value="Unassembled WGS sequence"/>
</dbReference>
<feature type="non-terminal residue" evidence="2">
    <location>
        <position position="81"/>
    </location>
</feature>
<feature type="non-terminal residue" evidence="2">
    <location>
        <position position="1"/>
    </location>
</feature>
<comment type="caution">
    <text evidence="2">The sequence shown here is derived from an EMBL/GenBank/DDBJ whole genome shotgun (WGS) entry which is preliminary data.</text>
</comment>